<dbReference type="PANTHER" id="PTHR14859">
    <property type="entry name" value="CALCOFLUOR WHITE HYPERSENSITIVE PROTEIN PRECURSOR"/>
    <property type="match status" value="1"/>
</dbReference>
<feature type="transmembrane region" description="Helical" evidence="1">
    <location>
        <begin position="290"/>
        <end position="310"/>
    </location>
</feature>
<keyword evidence="1" id="KW-1133">Transmembrane helix</keyword>
<dbReference type="GO" id="GO:0016020">
    <property type="term" value="C:membrane"/>
    <property type="evidence" value="ECO:0007669"/>
    <property type="project" value="GOC"/>
</dbReference>
<feature type="domain" description="Endonuclease/exonuclease/phosphatase" evidence="2">
    <location>
        <begin position="432"/>
        <end position="641"/>
    </location>
</feature>
<feature type="transmembrane region" description="Helical" evidence="1">
    <location>
        <begin position="176"/>
        <end position="198"/>
    </location>
</feature>
<dbReference type="SUPFAM" id="SSF56219">
    <property type="entry name" value="DNase I-like"/>
    <property type="match status" value="1"/>
</dbReference>
<feature type="transmembrane region" description="Helical" evidence="1">
    <location>
        <begin position="264"/>
        <end position="284"/>
    </location>
</feature>
<dbReference type="InterPro" id="IPR051916">
    <property type="entry name" value="GPI-anchor_lipid_remodeler"/>
</dbReference>
<evidence type="ECO:0000313" key="4">
    <source>
        <dbReference type="Proteomes" id="UP000321118"/>
    </source>
</evidence>
<feature type="transmembrane region" description="Helical" evidence="1">
    <location>
        <begin position="145"/>
        <end position="164"/>
    </location>
</feature>
<feature type="transmembrane region" description="Helical" evidence="1">
    <location>
        <begin position="47"/>
        <end position="77"/>
    </location>
</feature>
<dbReference type="Proteomes" id="UP000321118">
    <property type="component" value="Unassembled WGS sequence"/>
</dbReference>
<feature type="transmembrane region" description="Helical" evidence="1">
    <location>
        <begin position="352"/>
        <end position="368"/>
    </location>
</feature>
<keyword evidence="4" id="KW-1185">Reference proteome</keyword>
<name>A0A510VBK1_9CELL</name>
<dbReference type="GO" id="GO:0006506">
    <property type="term" value="P:GPI anchor biosynthetic process"/>
    <property type="evidence" value="ECO:0007669"/>
    <property type="project" value="TreeGrafter"/>
</dbReference>
<protein>
    <recommendedName>
        <fullName evidence="2">Endonuclease/exonuclease/phosphatase domain-containing protein</fullName>
    </recommendedName>
</protein>
<organism evidence="3 4">
    <name type="scientific">Cellulomonas xylanilytica</name>
    <dbReference type="NCBI Taxonomy" id="233583"/>
    <lineage>
        <taxon>Bacteria</taxon>
        <taxon>Bacillati</taxon>
        <taxon>Actinomycetota</taxon>
        <taxon>Actinomycetes</taxon>
        <taxon>Micrococcales</taxon>
        <taxon>Cellulomonadaceae</taxon>
        <taxon>Cellulomonas</taxon>
    </lineage>
</organism>
<dbReference type="GO" id="GO:0003824">
    <property type="term" value="F:catalytic activity"/>
    <property type="evidence" value="ECO:0007669"/>
    <property type="project" value="InterPro"/>
</dbReference>
<feature type="transmembrane region" description="Helical" evidence="1">
    <location>
        <begin position="237"/>
        <end position="257"/>
    </location>
</feature>
<feature type="transmembrane region" description="Helical" evidence="1">
    <location>
        <begin position="389"/>
        <end position="407"/>
    </location>
</feature>
<gene>
    <name evidence="3" type="ORF">CXY01_31600</name>
</gene>
<feature type="transmembrane region" description="Helical" evidence="1">
    <location>
        <begin position="23"/>
        <end position="41"/>
    </location>
</feature>
<dbReference type="Gene3D" id="3.60.10.10">
    <property type="entry name" value="Endonuclease/exonuclease/phosphatase"/>
    <property type="match status" value="1"/>
</dbReference>
<keyword evidence="1" id="KW-0812">Transmembrane</keyword>
<evidence type="ECO:0000259" key="2">
    <source>
        <dbReference type="Pfam" id="PF03372"/>
    </source>
</evidence>
<comment type="caution">
    <text evidence="3">The sequence shown here is derived from an EMBL/GenBank/DDBJ whole genome shotgun (WGS) entry which is preliminary data.</text>
</comment>
<feature type="transmembrane region" description="Helical" evidence="1">
    <location>
        <begin position="89"/>
        <end position="106"/>
    </location>
</feature>
<dbReference type="InterPro" id="IPR036691">
    <property type="entry name" value="Endo/exonu/phosph_ase_sf"/>
</dbReference>
<accession>A0A510VBK1</accession>
<feature type="transmembrane region" description="Helical" evidence="1">
    <location>
        <begin position="112"/>
        <end position="133"/>
    </location>
</feature>
<feature type="transmembrane region" description="Helical" evidence="1">
    <location>
        <begin position="322"/>
        <end position="340"/>
    </location>
</feature>
<dbReference type="PANTHER" id="PTHR14859:SF1">
    <property type="entry name" value="PGAP2-INTERACTING PROTEIN"/>
    <property type="match status" value="1"/>
</dbReference>
<keyword evidence="1" id="KW-0472">Membrane</keyword>
<sequence length="652" mass="66638">MTSTPPADPAVRTPPDAGTPTRAWLVALLTVLAVEMIRASGPLLDRAFAAGVVEAALTALGTYAGAGLVAALLLLAVGRTSGTPDARTLLVGAGVLGVLRLVVQALGGGALFVVGLVTVAVAVGVLTLAVAFVAGRPAGGRQAAIGLMLGCGLSVGLQLVLGTWDAVWRDGWTGWVVAVVLAVGVVVTARGLVAFTAASSAEATGRPRRLWVLGLFLALAAMIVANPAFVASQSGVALGWAGLVVVVANTLGVWTLLRPDPWPAAVRVTAAVLLVAGVACALWLTGIGALVAVVVLQLTLGIVLATALSAHRPAPRGIPRTGAATLVVGLGTIGPLLLYMLDYDVPLPVDNVWVIVLAAVGLALSGLRRRTPGAVPAITSPDRLPARTSSVRLLVLPAVVLAVVGLVPSTTSTTGAAVPARAADEPLTLVDWNLHYGVSPLTAVDLEGIAATIEAQDPDVVTLQEVQRGWVFGGGSDMATWLAHRLGMTIHFAPAADHQFGNAVLARSELTDSVVHALPYGAGPQSRSALSTTLTTADGTPLRVTSIHTQHRESNTPTRLEQLEALADAEPVTPPAILAGDLNAEPGWPEIDLLEAAGWVAPDDDSLTSPALDPAYKIDWVLGQGVTFDQATAASTDLSDHRPLVATFTVDD</sequence>
<dbReference type="InterPro" id="IPR005135">
    <property type="entry name" value="Endo/exonuclease/phosphatase"/>
</dbReference>
<dbReference type="RefSeq" id="WP_246125424.1">
    <property type="nucleotide sequence ID" value="NZ_BJUB01000010.1"/>
</dbReference>
<proteinExistence type="predicted"/>
<dbReference type="EMBL" id="BJUB01000010">
    <property type="protein sequence ID" value="GEK22640.1"/>
    <property type="molecule type" value="Genomic_DNA"/>
</dbReference>
<feature type="transmembrane region" description="Helical" evidence="1">
    <location>
        <begin position="210"/>
        <end position="231"/>
    </location>
</feature>
<reference evidence="3 4" key="1">
    <citation type="submission" date="2019-07" db="EMBL/GenBank/DDBJ databases">
        <title>Whole genome shotgun sequence of Cellulomonas xylanilytica NBRC 101102.</title>
        <authorList>
            <person name="Hosoyama A."/>
            <person name="Uohara A."/>
            <person name="Ohji S."/>
            <person name="Ichikawa N."/>
        </authorList>
    </citation>
    <scope>NUCLEOTIDE SEQUENCE [LARGE SCALE GENOMIC DNA]</scope>
    <source>
        <strain evidence="3 4">NBRC 101102</strain>
    </source>
</reference>
<dbReference type="Pfam" id="PF03372">
    <property type="entry name" value="Exo_endo_phos"/>
    <property type="match status" value="1"/>
</dbReference>
<dbReference type="AlphaFoldDB" id="A0A510VBK1"/>
<evidence type="ECO:0000256" key="1">
    <source>
        <dbReference type="SAM" id="Phobius"/>
    </source>
</evidence>
<evidence type="ECO:0000313" key="3">
    <source>
        <dbReference type="EMBL" id="GEK22640.1"/>
    </source>
</evidence>